<dbReference type="PANTHER" id="PTHR43790">
    <property type="entry name" value="CARBOHYDRATE TRANSPORT ATP-BINDING PROTEIN MG119-RELATED"/>
    <property type="match status" value="1"/>
</dbReference>
<evidence type="ECO:0000313" key="12">
    <source>
        <dbReference type="Proteomes" id="UP000266389"/>
    </source>
</evidence>
<proteinExistence type="predicted"/>
<feature type="domain" description="ABC transporter" evidence="10">
    <location>
        <begin position="257"/>
        <end position="508"/>
    </location>
</feature>
<dbReference type="PANTHER" id="PTHR43790:SF4">
    <property type="entry name" value="GUANOSINE IMPORT ATP-BINDING PROTEIN NUPO"/>
    <property type="match status" value="1"/>
</dbReference>
<evidence type="ECO:0000256" key="8">
    <source>
        <dbReference type="ARBA" id="ARBA00022967"/>
    </source>
</evidence>
<feature type="domain" description="ABC transporter" evidence="10">
    <location>
        <begin position="5"/>
        <end position="240"/>
    </location>
</feature>
<evidence type="ECO:0000256" key="5">
    <source>
        <dbReference type="ARBA" id="ARBA00022737"/>
    </source>
</evidence>
<keyword evidence="5" id="KW-0677">Repeat</keyword>
<comment type="caution">
    <text evidence="11">The sequence shown here is derived from an EMBL/GenBank/DDBJ whole genome shotgun (WGS) entry which is preliminary data.</text>
</comment>
<keyword evidence="9" id="KW-0472">Membrane</keyword>
<evidence type="ECO:0000256" key="7">
    <source>
        <dbReference type="ARBA" id="ARBA00022840"/>
    </source>
</evidence>
<dbReference type="InterPro" id="IPR050107">
    <property type="entry name" value="ABC_carbohydrate_import_ATPase"/>
</dbReference>
<dbReference type="Proteomes" id="UP000266389">
    <property type="component" value="Unassembled WGS sequence"/>
</dbReference>
<keyword evidence="6" id="KW-0547">Nucleotide-binding</keyword>
<dbReference type="SMART" id="SM00382">
    <property type="entry name" value="AAA"/>
    <property type="match status" value="1"/>
</dbReference>
<dbReference type="InterPro" id="IPR027417">
    <property type="entry name" value="P-loop_NTPase"/>
</dbReference>
<reference evidence="11 12" key="1">
    <citation type="journal article" date="2011" name="ISME J.">
        <title>Community ecology of hot spring cyanobacterial mats: predominant populations and their functional potential.</title>
        <authorList>
            <person name="Klatt C.G."/>
            <person name="Wood J.M."/>
            <person name="Rusch D.B."/>
            <person name="Bateson M.M."/>
            <person name="Hamamura N."/>
            <person name="Heidelberg J.F."/>
            <person name="Grossman A.R."/>
            <person name="Bhaya D."/>
            <person name="Cohan F.M."/>
            <person name="Kuhl M."/>
            <person name="Bryant D.A."/>
            <person name="Ward D.M."/>
        </authorList>
    </citation>
    <scope>NUCLEOTIDE SEQUENCE [LARGE SCALE GENOMIC DNA]</scope>
    <source>
        <strain evidence="11">OS</strain>
    </source>
</reference>
<evidence type="ECO:0000256" key="4">
    <source>
        <dbReference type="ARBA" id="ARBA00022597"/>
    </source>
</evidence>
<keyword evidence="2" id="KW-0813">Transport</keyword>
<sequence>MSAAVELKRISKKFGDFYANKQVSLTVERGTVHAIVGENGAGKSTLMKILYGLYQPDEGEIYINGVRAFFSSPADAIRLGIGMVHQHFMLVRSLSVLENVILGSEPVRHLQIDFDAARRTLEALSSQFGLHVNPDAPVSSLSVGEEQRVEILKLLYRNAQILILDEPTAVLTPLEVEQLFSTLKSLSAQGKTVLVITHKLDEVLAFSDYVSVMRQGELVDTLPTAATNKTMLARLMVGKDVLLSLPHVDTPPKDEVLQVRSLTYLDAKGVPHLQSLSFSICAGEIYGIAGVEGNGQSELLKTLWGMIDEGAQVSGTVLLSGTSLLGKSPRAIAQLGVSHVPEDRLRYAVVPSYSIAQNLIFGRHYEPDFSARFALKFDALYTFCRNMIQAFDVRSAKGISPDERIENLSGGNQQKVVSARELSRPRLKLLILAQPTRGVDIGAIEFIHRKILDARAQGVAILLISAELDEIISLSDRIGCLYKGQIRYEFSREETKRLRQNPTEFEKKIGEYIT</sequence>
<dbReference type="Pfam" id="PF00005">
    <property type="entry name" value="ABC_tran"/>
    <property type="match status" value="2"/>
</dbReference>
<dbReference type="GO" id="GO:0005524">
    <property type="term" value="F:ATP binding"/>
    <property type="evidence" value="ECO:0007669"/>
    <property type="project" value="UniProtKB-KW"/>
</dbReference>
<evidence type="ECO:0000256" key="2">
    <source>
        <dbReference type="ARBA" id="ARBA00022448"/>
    </source>
</evidence>
<dbReference type="InterPro" id="IPR003593">
    <property type="entry name" value="AAA+_ATPase"/>
</dbReference>
<evidence type="ECO:0000259" key="10">
    <source>
        <dbReference type="PROSITE" id="PS50893"/>
    </source>
</evidence>
<accession>A0A395LZV2</accession>
<dbReference type="AlphaFoldDB" id="A0A395LZV2"/>
<evidence type="ECO:0000256" key="1">
    <source>
        <dbReference type="ARBA" id="ARBA00004202"/>
    </source>
</evidence>
<dbReference type="CDD" id="cd03216">
    <property type="entry name" value="ABC_Carb_Monos_I"/>
    <property type="match status" value="1"/>
</dbReference>
<comment type="subcellular location">
    <subcellularLocation>
        <location evidence="1">Cell membrane</location>
        <topology evidence="1">Peripheral membrane protein</topology>
    </subcellularLocation>
</comment>
<evidence type="ECO:0000256" key="3">
    <source>
        <dbReference type="ARBA" id="ARBA00022475"/>
    </source>
</evidence>
<dbReference type="GO" id="GO:0005886">
    <property type="term" value="C:plasma membrane"/>
    <property type="evidence" value="ECO:0007669"/>
    <property type="project" value="UniProtKB-SubCell"/>
</dbReference>
<keyword evidence="3" id="KW-1003">Cell membrane</keyword>
<dbReference type="SUPFAM" id="SSF52540">
    <property type="entry name" value="P-loop containing nucleoside triphosphate hydrolases"/>
    <property type="match status" value="2"/>
</dbReference>
<dbReference type="FunFam" id="3.40.50.300:FF:000127">
    <property type="entry name" value="Ribose import ATP-binding protein RbsA"/>
    <property type="match status" value="1"/>
</dbReference>
<keyword evidence="8" id="KW-1278">Translocase</keyword>
<evidence type="ECO:0000256" key="6">
    <source>
        <dbReference type="ARBA" id="ARBA00022741"/>
    </source>
</evidence>
<organism evidence="11 12">
    <name type="scientific">Candidatus Thermochlorobacter aerophilus</name>
    <dbReference type="NCBI Taxonomy" id="1868324"/>
    <lineage>
        <taxon>Bacteria</taxon>
        <taxon>Pseudomonadati</taxon>
        <taxon>Chlorobiota</taxon>
        <taxon>Chlorobiia</taxon>
        <taxon>Chlorobiales</taxon>
        <taxon>Candidatus Thermochlorobacteriaceae</taxon>
        <taxon>Candidatus Thermochlorobacter</taxon>
    </lineage>
</organism>
<evidence type="ECO:0000313" key="11">
    <source>
        <dbReference type="EMBL" id="RFM24036.1"/>
    </source>
</evidence>
<gene>
    <name evidence="11" type="ORF">D0433_08020</name>
</gene>
<dbReference type="Gene3D" id="3.40.50.300">
    <property type="entry name" value="P-loop containing nucleotide triphosphate hydrolases"/>
    <property type="match status" value="2"/>
</dbReference>
<dbReference type="PROSITE" id="PS50893">
    <property type="entry name" value="ABC_TRANSPORTER_2"/>
    <property type="match status" value="2"/>
</dbReference>
<dbReference type="InterPro" id="IPR003439">
    <property type="entry name" value="ABC_transporter-like_ATP-bd"/>
</dbReference>
<keyword evidence="7 11" id="KW-0067">ATP-binding</keyword>
<dbReference type="EMBL" id="PHFL01000049">
    <property type="protein sequence ID" value="RFM24036.1"/>
    <property type="molecule type" value="Genomic_DNA"/>
</dbReference>
<evidence type="ECO:0000256" key="9">
    <source>
        <dbReference type="ARBA" id="ARBA00023136"/>
    </source>
</evidence>
<name>A0A395LZV2_9BACT</name>
<dbReference type="GO" id="GO:0016887">
    <property type="term" value="F:ATP hydrolysis activity"/>
    <property type="evidence" value="ECO:0007669"/>
    <property type="project" value="InterPro"/>
</dbReference>
<keyword evidence="4" id="KW-0762">Sugar transport</keyword>
<protein>
    <submittedName>
        <fullName evidence="11">ABC transporter ATP-binding protein</fullName>
    </submittedName>
</protein>
<dbReference type="CDD" id="cd03215">
    <property type="entry name" value="ABC_Carb_Monos_II"/>
    <property type="match status" value="1"/>
</dbReference>